<reference evidence="2" key="1">
    <citation type="submission" date="2019-12" db="EMBL/GenBank/DDBJ databases">
        <title>Microbes associate with the intestines of laboratory mice.</title>
        <authorList>
            <person name="Navarre W."/>
            <person name="Wong E."/>
        </authorList>
    </citation>
    <scope>NUCLEOTIDE SEQUENCE</scope>
    <source>
        <strain evidence="2">NM79_F5</strain>
    </source>
</reference>
<organism evidence="2 3">
    <name type="scientific">Clostridium chromiireducens</name>
    <dbReference type="NCBI Taxonomy" id="225345"/>
    <lineage>
        <taxon>Bacteria</taxon>
        <taxon>Bacillati</taxon>
        <taxon>Bacillota</taxon>
        <taxon>Clostridia</taxon>
        <taxon>Eubacteriales</taxon>
        <taxon>Clostridiaceae</taxon>
        <taxon>Clostridium</taxon>
    </lineage>
</organism>
<protein>
    <submittedName>
        <fullName evidence="2">DUF1659 domain-containing protein</fullName>
    </submittedName>
</protein>
<sequence>MAITKVPESTALSIEIQSSIDKAGDPVYTKKTFSGLRNDVDAQNAYDVAEAIKAVLAASTRDTFINSTVSLINA</sequence>
<evidence type="ECO:0000259" key="1">
    <source>
        <dbReference type="Pfam" id="PF07872"/>
    </source>
</evidence>
<accession>A0A964RS82</accession>
<feature type="domain" description="DUF1659" evidence="1">
    <location>
        <begin position="2"/>
        <end position="73"/>
    </location>
</feature>
<dbReference type="Pfam" id="PF07872">
    <property type="entry name" value="DUF1659"/>
    <property type="match status" value="1"/>
</dbReference>
<gene>
    <name evidence="2" type="ORF">GKZ28_24660</name>
</gene>
<proteinExistence type="predicted"/>
<name>A0A964RS82_9CLOT</name>
<dbReference type="EMBL" id="WSRQ01000076">
    <property type="protein sequence ID" value="MVX66856.1"/>
    <property type="molecule type" value="Genomic_DNA"/>
</dbReference>
<dbReference type="InterPro" id="IPR012454">
    <property type="entry name" value="DUF1659"/>
</dbReference>
<dbReference type="Proteomes" id="UP000656077">
    <property type="component" value="Unassembled WGS sequence"/>
</dbReference>
<dbReference type="AlphaFoldDB" id="A0A964RS82"/>
<evidence type="ECO:0000313" key="2">
    <source>
        <dbReference type="EMBL" id="MVX66856.1"/>
    </source>
</evidence>
<dbReference type="RefSeq" id="WP_160361348.1">
    <property type="nucleotide sequence ID" value="NZ_WSRQ01000076.1"/>
</dbReference>
<evidence type="ECO:0000313" key="3">
    <source>
        <dbReference type="Proteomes" id="UP000656077"/>
    </source>
</evidence>
<comment type="caution">
    <text evidence="2">The sequence shown here is derived from an EMBL/GenBank/DDBJ whole genome shotgun (WGS) entry which is preliminary data.</text>
</comment>